<dbReference type="Gene3D" id="2.70.70.10">
    <property type="entry name" value="Glucose Permease (Domain IIA)"/>
    <property type="match status" value="1"/>
</dbReference>
<feature type="domain" description="M23ase beta-sheet core" evidence="2">
    <location>
        <begin position="68"/>
        <end position="187"/>
    </location>
</feature>
<dbReference type="PANTHER" id="PTHR21666">
    <property type="entry name" value="PEPTIDASE-RELATED"/>
    <property type="match status" value="1"/>
</dbReference>
<sequence>MRRKLLPIFLGLFLALGCGFITQAAPSLKLGQPIDCTLGQNCFVLIYPDRDPGPDAVDVGCGRMTYDGHKGTDFAIPDERIMAQGVAVKAAAAGTVLRIRNDIPDQRIKDPADTSAVEGMECGNGVVIDHGQEWETQYCHLRQGSVAVKSGDTVAEGSVLGLVGTSGAASFPHVHLSVRYQGQVIDPYVGPNAESGCQTSKQPLWKTDLPYQPTGLIRAGFAPQLPDLDQLWSGAFSDSALAANSPAVVFWAHSYGVLQGDRERLQLLDPTGKVAAELERPLSQAQRVWVASIGKKNTSTALLSGEWVGQYQLFRDNQLLIDIEKTIRVE</sequence>
<feature type="signal peptide" evidence="1">
    <location>
        <begin position="1"/>
        <end position="24"/>
    </location>
</feature>
<dbReference type="OrthoDB" id="5489603at2"/>
<dbReference type="EMBL" id="PQWO01000004">
    <property type="protein sequence ID" value="PZD73815.1"/>
    <property type="molecule type" value="Genomic_DNA"/>
</dbReference>
<keyword evidence="3" id="KW-0378">Hydrolase</keyword>
<dbReference type="CDD" id="cd12797">
    <property type="entry name" value="M23_peptidase"/>
    <property type="match status" value="1"/>
</dbReference>
<dbReference type="PROSITE" id="PS51257">
    <property type="entry name" value="PROKAR_LIPOPROTEIN"/>
    <property type="match status" value="1"/>
</dbReference>
<protein>
    <submittedName>
        <fullName evidence="3">Murein DD-endopeptidase MepM</fullName>
        <ecNumber evidence="3">3.4.24.-</ecNumber>
    </submittedName>
</protein>
<dbReference type="SUPFAM" id="SSF51261">
    <property type="entry name" value="Duplicated hybrid motif"/>
    <property type="match status" value="1"/>
</dbReference>
<keyword evidence="4" id="KW-1185">Reference proteome</keyword>
<accession>A0A2W1JR48</accession>
<dbReference type="InterPro" id="IPR011055">
    <property type="entry name" value="Dup_hybrid_motif"/>
</dbReference>
<dbReference type="GO" id="GO:0004222">
    <property type="term" value="F:metalloendopeptidase activity"/>
    <property type="evidence" value="ECO:0007669"/>
    <property type="project" value="TreeGrafter"/>
</dbReference>
<reference evidence="3 4" key="1">
    <citation type="journal article" date="2018" name="Sci. Rep.">
        <title>A novel species of the marine cyanobacterium Acaryochloris with a unique pigment content and lifestyle.</title>
        <authorList>
            <person name="Partensky F."/>
            <person name="Six C."/>
            <person name="Ratin M."/>
            <person name="Garczarek L."/>
            <person name="Vaulot D."/>
            <person name="Probert I."/>
            <person name="Calteau A."/>
            <person name="Gourvil P."/>
            <person name="Marie D."/>
            <person name="Grebert T."/>
            <person name="Bouchier C."/>
            <person name="Le Panse S."/>
            <person name="Gachenot M."/>
            <person name="Rodriguez F."/>
            <person name="Garrido J.L."/>
        </authorList>
    </citation>
    <scope>NUCLEOTIDE SEQUENCE [LARGE SCALE GENOMIC DNA]</scope>
    <source>
        <strain evidence="3 4">RCC1774</strain>
    </source>
</reference>
<dbReference type="Proteomes" id="UP000248857">
    <property type="component" value="Unassembled WGS sequence"/>
</dbReference>
<name>A0A2W1JR48_9CYAN</name>
<evidence type="ECO:0000313" key="4">
    <source>
        <dbReference type="Proteomes" id="UP000248857"/>
    </source>
</evidence>
<evidence type="ECO:0000256" key="1">
    <source>
        <dbReference type="SAM" id="SignalP"/>
    </source>
</evidence>
<dbReference type="PANTHER" id="PTHR21666:SF270">
    <property type="entry name" value="MUREIN HYDROLASE ACTIVATOR ENVC"/>
    <property type="match status" value="1"/>
</dbReference>
<dbReference type="AlphaFoldDB" id="A0A2W1JR48"/>
<dbReference type="InterPro" id="IPR016047">
    <property type="entry name" value="M23ase_b-sheet_dom"/>
</dbReference>
<dbReference type="EC" id="3.4.24.-" evidence="3"/>
<organism evidence="3 4">
    <name type="scientific">Acaryochloris thomasi RCC1774</name>
    <dbReference type="NCBI Taxonomy" id="1764569"/>
    <lineage>
        <taxon>Bacteria</taxon>
        <taxon>Bacillati</taxon>
        <taxon>Cyanobacteriota</taxon>
        <taxon>Cyanophyceae</taxon>
        <taxon>Acaryochloridales</taxon>
        <taxon>Acaryochloridaceae</taxon>
        <taxon>Acaryochloris</taxon>
        <taxon>Acaryochloris thomasi</taxon>
    </lineage>
</organism>
<evidence type="ECO:0000313" key="3">
    <source>
        <dbReference type="EMBL" id="PZD73815.1"/>
    </source>
</evidence>
<dbReference type="Pfam" id="PF01551">
    <property type="entry name" value="Peptidase_M23"/>
    <property type="match status" value="1"/>
</dbReference>
<proteinExistence type="predicted"/>
<dbReference type="RefSeq" id="WP_110985608.1">
    <property type="nucleotide sequence ID" value="NZ_CAWNWM010000004.1"/>
</dbReference>
<dbReference type="InterPro" id="IPR050570">
    <property type="entry name" value="Cell_wall_metabolism_enzyme"/>
</dbReference>
<evidence type="ECO:0000259" key="2">
    <source>
        <dbReference type="Pfam" id="PF01551"/>
    </source>
</evidence>
<gene>
    <name evidence="3" type="primary">mepM_4</name>
    <name evidence="3" type="ORF">C1752_01638</name>
</gene>
<comment type="caution">
    <text evidence="3">The sequence shown here is derived from an EMBL/GenBank/DDBJ whole genome shotgun (WGS) entry which is preliminary data.</text>
</comment>
<keyword evidence="1" id="KW-0732">Signal</keyword>
<feature type="chain" id="PRO_5015927025" evidence="1">
    <location>
        <begin position="25"/>
        <end position="330"/>
    </location>
</feature>